<gene>
    <name evidence="1" type="ORF">SAMN05216582_10588</name>
</gene>
<evidence type="ECO:0000313" key="1">
    <source>
        <dbReference type="EMBL" id="SHK48530.1"/>
    </source>
</evidence>
<accession>A0A1M6SV55</accession>
<protein>
    <submittedName>
        <fullName evidence="1">Uncharacterized protein</fullName>
    </submittedName>
</protein>
<dbReference type="AlphaFoldDB" id="A0A1M6SV55"/>
<reference evidence="1 2" key="1">
    <citation type="submission" date="2016-11" db="EMBL/GenBank/DDBJ databases">
        <authorList>
            <person name="Jaros S."/>
            <person name="Januszkiewicz K."/>
            <person name="Wedrychowicz H."/>
        </authorList>
    </citation>
    <scope>NUCLEOTIDE SEQUENCE [LARGE SCALE GENOMIC DNA]</scope>
    <source>
        <strain evidence="1 2">HD4</strain>
    </source>
</reference>
<evidence type="ECO:0000313" key="2">
    <source>
        <dbReference type="Proteomes" id="UP000184263"/>
    </source>
</evidence>
<name>A0A1M6SV55_SELRU</name>
<dbReference type="EMBL" id="FRBC01000005">
    <property type="protein sequence ID" value="SHK48530.1"/>
    <property type="molecule type" value="Genomic_DNA"/>
</dbReference>
<dbReference type="Proteomes" id="UP000184263">
    <property type="component" value="Unassembled WGS sequence"/>
</dbReference>
<proteinExistence type="predicted"/>
<organism evidence="1 2">
    <name type="scientific">Selenomonas ruminantium</name>
    <dbReference type="NCBI Taxonomy" id="971"/>
    <lineage>
        <taxon>Bacteria</taxon>
        <taxon>Bacillati</taxon>
        <taxon>Bacillota</taxon>
        <taxon>Negativicutes</taxon>
        <taxon>Selenomonadales</taxon>
        <taxon>Selenomonadaceae</taxon>
        <taxon>Selenomonas</taxon>
    </lineage>
</organism>
<sequence>MGAVMSLCYLSSLLVMLHGIWSFLRTVLYYYAQGRGLVPDADSVIRLEPDRSLDEVERLDPYRKFAEEIAGKEEGTSSAAFAIPEEAYPMDVAYCSGYELRYPLKEFLAAAKAEKTSVAALISLAATRAMEKLYPVGDQPLVREITRLICIKGLGSFGLAASTYGDTMYIRSSQRFDSPAIMEGLGRDLSELGLSAELCALPPFAGNPLRVSRLLKV</sequence>